<feature type="chain" id="PRO_5042045180" description="Secreted protein" evidence="1">
    <location>
        <begin position="21"/>
        <end position="107"/>
    </location>
</feature>
<evidence type="ECO:0000313" key="3">
    <source>
        <dbReference type="WBParaSite" id="MBELARI_LOCUS16455"/>
    </source>
</evidence>
<protein>
    <recommendedName>
        <fullName evidence="4">Secreted protein</fullName>
    </recommendedName>
</protein>
<organism evidence="2 3">
    <name type="scientific">Mesorhabditis belari</name>
    <dbReference type="NCBI Taxonomy" id="2138241"/>
    <lineage>
        <taxon>Eukaryota</taxon>
        <taxon>Metazoa</taxon>
        <taxon>Ecdysozoa</taxon>
        <taxon>Nematoda</taxon>
        <taxon>Chromadorea</taxon>
        <taxon>Rhabditida</taxon>
        <taxon>Rhabditina</taxon>
        <taxon>Rhabditomorpha</taxon>
        <taxon>Rhabditoidea</taxon>
        <taxon>Rhabditidae</taxon>
        <taxon>Mesorhabditinae</taxon>
        <taxon>Mesorhabditis</taxon>
    </lineage>
</organism>
<evidence type="ECO:0000256" key="1">
    <source>
        <dbReference type="SAM" id="SignalP"/>
    </source>
</evidence>
<reference evidence="3" key="1">
    <citation type="submission" date="2024-02" db="UniProtKB">
        <authorList>
            <consortium name="WormBaseParasite"/>
        </authorList>
    </citation>
    <scope>IDENTIFICATION</scope>
</reference>
<dbReference type="Proteomes" id="UP000887575">
    <property type="component" value="Unassembled WGS sequence"/>
</dbReference>
<sequence>MENFIFFLTILINGFVWVTSEEALLSRRVRQVTPPSICFPDPSNPPPQMPQCFCCICAGISPFCRGLGPITTRRPLTVRPTTVRFVARTTPRTPPPITVPCVDGNAK</sequence>
<feature type="signal peptide" evidence="1">
    <location>
        <begin position="1"/>
        <end position="20"/>
    </location>
</feature>
<proteinExistence type="predicted"/>
<evidence type="ECO:0008006" key="4">
    <source>
        <dbReference type="Google" id="ProtNLM"/>
    </source>
</evidence>
<evidence type="ECO:0000313" key="2">
    <source>
        <dbReference type="Proteomes" id="UP000887575"/>
    </source>
</evidence>
<dbReference type="AlphaFoldDB" id="A0AAF3J4Y1"/>
<accession>A0AAF3J4Y1</accession>
<keyword evidence="1" id="KW-0732">Signal</keyword>
<name>A0AAF3J4Y1_9BILA</name>
<dbReference type="WBParaSite" id="MBELARI_LOCUS16455">
    <property type="protein sequence ID" value="MBELARI_LOCUS16455"/>
    <property type="gene ID" value="MBELARI_LOCUS16455"/>
</dbReference>
<keyword evidence="2" id="KW-1185">Reference proteome</keyword>